<evidence type="ECO:0000259" key="1">
    <source>
        <dbReference type="Pfam" id="PF00534"/>
    </source>
</evidence>
<comment type="caution">
    <text evidence="2">The sequence shown here is derived from an EMBL/GenBank/DDBJ whole genome shotgun (WGS) entry which is preliminary data.</text>
</comment>
<dbReference type="AlphaFoldDB" id="A0A7X9HSA6"/>
<proteinExistence type="predicted"/>
<dbReference type="PANTHER" id="PTHR45947:SF3">
    <property type="entry name" value="SULFOQUINOVOSYL TRANSFERASE SQD2"/>
    <property type="match status" value="1"/>
</dbReference>
<sequence>MKKLYVVFNSQVDNNSMGGGDKIVMNISKVLGEKKLYDLKYIGCPEGYEMVSKNIKNVSFSYLNKFKVKSLGLLGAYFLRILFSFNIFKLRIKNEDVGLKDTVLWSSSDFLPDTFPCFLYKLFNPSVRWVGSMFLRLRNPFKKEIKFNYKTFFSFVSQQVSIFFFKMCCDHICVLCKDDVNYLIRKGIPKSRIFITSGGVNIKEFNEVSISEKKYDACFVGRFHTQKGIDDLIYVWKKIVEEGKNKGTKRKLAVVGWGDEKQVKTLNDLIENNGIGEYVDMKGFLDGKDKISVIKSSGVLLFPSSFESWGVVVAEGIASKVPVVSYRLPTIYENFKFGVVWVDPFDKEKYFSEVEKLLTDEDYRNGIINEAKDFVNELDWENVGIKFSKHII</sequence>
<name>A0A7X9HSA6_UNCKA</name>
<dbReference type="PANTHER" id="PTHR45947">
    <property type="entry name" value="SULFOQUINOVOSYL TRANSFERASE SQD2"/>
    <property type="match status" value="1"/>
</dbReference>
<accession>A0A7X9HSA6</accession>
<dbReference type="SUPFAM" id="SSF53756">
    <property type="entry name" value="UDP-Glycosyltransferase/glycogen phosphorylase"/>
    <property type="match status" value="1"/>
</dbReference>
<keyword evidence="2" id="KW-0808">Transferase</keyword>
<gene>
    <name evidence="2" type="ORF">GYA37_01335</name>
</gene>
<dbReference type="CDD" id="cd03801">
    <property type="entry name" value="GT4_PimA-like"/>
    <property type="match status" value="1"/>
</dbReference>
<evidence type="ECO:0000313" key="2">
    <source>
        <dbReference type="EMBL" id="NMB91473.1"/>
    </source>
</evidence>
<feature type="domain" description="Glycosyl transferase family 1" evidence="1">
    <location>
        <begin position="203"/>
        <end position="373"/>
    </location>
</feature>
<dbReference type="InterPro" id="IPR050194">
    <property type="entry name" value="Glycosyltransferase_grp1"/>
</dbReference>
<organism evidence="2 3">
    <name type="scientific">candidate division WWE3 bacterium</name>
    <dbReference type="NCBI Taxonomy" id="2053526"/>
    <lineage>
        <taxon>Bacteria</taxon>
        <taxon>Katanobacteria</taxon>
    </lineage>
</organism>
<dbReference type="InterPro" id="IPR001296">
    <property type="entry name" value="Glyco_trans_1"/>
</dbReference>
<dbReference type="GO" id="GO:0016757">
    <property type="term" value="F:glycosyltransferase activity"/>
    <property type="evidence" value="ECO:0007669"/>
    <property type="project" value="InterPro"/>
</dbReference>
<dbReference type="Proteomes" id="UP000590542">
    <property type="component" value="Unassembled WGS sequence"/>
</dbReference>
<dbReference type="EMBL" id="JAAZNV010000006">
    <property type="protein sequence ID" value="NMB91473.1"/>
    <property type="molecule type" value="Genomic_DNA"/>
</dbReference>
<dbReference type="Pfam" id="PF00534">
    <property type="entry name" value="Glycos_transf_1"/>
    <property type="match status" value="1"/>
</dbReference>
<reference evidence="2 3" key="1">
    <citation type="journal article" date="2020" name="Biotechnol. Biofuels">
        <title>New insights from the biogas microbiome by comprehensive genome-resolved metagenomics of nearly 1600 species originating from multiple anaerobic digesters.</title>
        <authorList>
            <person name="Campanaro S."/>
            <person name="Treu L."/>
            <person name="Rodriguez-R L.M."/>
            <person name="Kovalovszki A."/>
            <person name="Ziels R.M."/>
            <person name="Maus I."/>
            <person name="Zhu X."/>
            <person name="Kougias P.G."/>
            <person name="Basile A."/>
            <person name="Luo G."/>
            <person name="Schluter A."/>
            <person name="Konstantinidis K.T."/>
            <person name="Angelidaki I."/>
        </authorList>
    </citation>
    <scope>NUCLEOTIDE SEQUENCE [LARGE SCALE GENOMIC DNA]</scope>
    <source>
        <strain evidence="2">AS27yjCOA_202</strain>
    </source>
</reference>
<evidence type="ECO:0000313" key="3">
    <source>
        <dbReference type="Proteomes" id="UP000590542"/>
    </source>
</evidence>
<protein>
    <submittedName>
        <fullName evidence="2">Glycosyltransferase family 4 protein</fullName>
    </submittedName>
</protein>
<dbReference type="Gene3D" id="3.40.50.2000">
    <property type="entry name" value="Glycogen Phosphorylase B"/>
    <property type="match status" value="2"/>
</dbReference>